<name>A0ABT2TBA2_9FIRM</name>
<comment type="caution">
    <text evidence="3">The sequence shown here is derived from an EMBL/GenBank/DDBJ whole genome shotgun (WGS) entry which is preliminary data.</text>
</comment>
<sequence>MDDKTWWEVFEKERKEKKIQVKKLCLLTGITEGRYRQLRLEGKIAPDLQDNLEKWLDCLSDENPLELLIDYIRLRFDKELLTMEYIAEKLIGVPWEMWGRDESQQFNYEIVYTFGNIRLCTSASEELGFLLEMGGQACRQLEMYMEASGRTWINFFSKAYSMDAHFKRIDFAIDDFYGMLDIDILNKALEEDNVITEFRSKSLVSSGELRQEKDLMGRTLYMGRRKSKVYFCIYEKDYEQYVKQGIPIENTPVKVRFELRLADKRAEKAVEQLLQKYTDGEEEYIEAVIFGIINKYATFLVPEKGKKKRERDALPMWEYFVTTYGWRNPIRLAVRPEPFNELRSLNAFSKQWAPTVKAFMIRDKKENTKCISHILECAEPRKQVLKVLGYDKAIAEKLNIKFNRSGKIWYGESEEENGK</sequence>
<feature type="domain" description="Replication initiation protein-like C-terminal" evidence="1">
    <location>
        <begin position="165"/>
        <end position="374"/>
    </location>
</feature>
<dbReference type="EMBL" id="JAOQJX010000009">
    <property type="protein sequence ID" value="MCU6747517.1"/>
    <property type="molecule type" value="Genomic_DNA"/>
</dbReference>
<accession>A0ABT2TBA2</accession>
<dbReference type="InterPro" id="IPR003491">
    <property type="entry name" value="REP-like_C"/>
</dbReference>
<reference evidence="3 4" key="1">
    <citation type="journal article" date="2021" name="ISME Commun">
        <title>Automated analysis of genomic sequences facilitates high-throughput and comprehensive description of bacteria.</title>
        <authorList>
            <person name="Hitch T.C.A."/>
        </authorList>
    </citation>
    <scope>NUCLEOTIDE SEQUENCE [LARGE SCALE GENOMIC DNA]</scope>
    <source>
        <strain evidence="3 4">H2_18</strain>
    </source>
</reference>
<evidence type="ECO:0000313" key="4">
    <source>
        <dbReference type="Proteomes" id="UP001652394"/>
    </source>
</evidence>
<feature type="domain" description="Rolling Circle replication initiation protein N-terminal" evidence="2">
    <location>
        <begin position="66"/>
        <end position="157"/>
    </location>
</feature>
<evidence type="ECO:0000259" key="1">
    <source>
        <dbReference type="Pfam" id="PF02486"/>
    </source>
</evidence>
<gene>
    <name evidence="3" type="ORF">OCV51_07585</name>
</gene>
<protein>
    <submittedName>
        <fullName evidence="3">Replication initiation factor domain-containing protein</fullName>
    </submittedName>
</protein>
<dbReference type="Proteomes" id="UP001652394">
    <property type="component" value="Unassembled WGS sequence"/>
</dbReference>
<dbReference type="RefSeq" id="WP_059067862.1">
    <property type="nucleotide sequence ID" value="NZ_JAOQJX010000009.1"/>
</dbReference>
<keyword evidence="4" id="KW-1185">Reference proteome</keyword>
<dbReference type="InterPro" id="IPR040819">
    <property type="entry name" value="Rol_Rep_N"/>
</dbReference>
<organism evidence="3 4">
    <name type="scientific">Faecalicatena acetigenes</name>
    <dbReference type="NCBI Taxonomy" id="2981790"/>
    <lineage>
        <taxon>Bacteria</taxon>
        <taxon>Bacillati</taxon>
        <taxon>Bacillota</taxon>
        <taxon>Clostridia</taxon>
        <taxon>Lachnospirales</taxon>
        <taxon>Lachnospiraceae</taxon>
        <taxon>Faecalicatena</taxon>
    </lineage>
</organism>
<evidence type="ECO:0000313" key="3">
    <source>
        <dbReference type="EMBL" id="MCU6747517.1"/>
    </source>
</evidence>
<dbReference type="GO" id="GO:0003743">
    <property type="term" value="F:translation initiation factor activity"/>
    <property type="evidence" value="ECO:0007669"/>
    <property type="project" value="UniProtKB-KW"/>
</dbReference>
<keyword evidence="3" id="KW-0396">Initiation factor</keyword>
<proteinExistence type="predicted"/>
<keyword evidence="3" id="KW-0648">Protein biosynthesis</keyword>
<evidence type="ECO:0000259" key="2">
    <source>
        <dbReference type="Pfam" id="PF18106"/>
    </source>
</evidence>
<dbReference type="Pfam" id="PF02486">
    <property type="entry name" value="Rep_trans"/>
    <property type="match status" value="1"/>
</dbReference>
<dbReference type="Pfam" id="PF18106">
    <property type="entry name" value="Rol_Rep_N"/>
    <property type="match status" value="1"/>
</dbReference>